<organism evidence="4 5">
    <name type="scientific">Deinococcus seoulensis</name>
    <dbReference type="NCBI Taxonomy" id="1837379"/>
    <lineage>
        <taxon>Bacteria</taxon>
        <taxon>Thermotogati</taxon>
        <taxon>Deinococcota</taxon>
        <taxon>Deinococci</taxon>
        <taxon>Deinococcales</taxon>
        <taxon>Deinococcaceae</taxon>
        <taxon>Deinococcus</taxon>
    </lineage>
</organism>
<feature type="compositionally biased region" description="Low complexity" evidence="1">
    <location>
        <begin position="562"/>
        <end position="573"/>
    </location>
</feature>
<dbReference type="Pfam" id="PF13193">
    <property type="entry name" value="AMP-binding_C"/>
    <property type="match status" value="1"/>
</dbReference>
<protein>
    <submittedName>
        <fullName evidence="4">2,3-dihydroxybenzoate-AMP ligase</fullName>
    </submittedName>
</protein>
<dbReference type="EMBL" id="BMQM01000012">
    <property type="protein sequence ID" value="GGR58952.1"/>
    <property type="molecule type" value="Genomic_DNA"/>
</dbReference>
<gene>
    <name evidence="4" type="primary">dhbE</name>
    <name evidence="4" type="ORF">GCM10008959_20930</name>
</gene>
<feature type="region of interest" description="Disordered" evidence="1">
    <location>
        <begin position="535"/>
        <end position="573"/>
    </location>
</feature>
<accession>A0ABQ2RVL7</accession>
<evidence type="ECO:0000313" key="5">
    <source>
        <dbReference type="Proteomes" id="UP000634308"/>
    </source>
</evidence>
<keyword evidence="5" id="KW-1185">Reference proteome</keyword>
<name>A0ABQ2RVL7_9DEIO</name>
<comment type="caution">
    <text evidence="4">The sequence shown here is derived from an EMBL/GenBank/DDBJ whole genome shotgun (WGS) entry which is preliminary data.</text>
</comment>
<proteinExistence type="predicted"/>
<dbReference type="InterPro" id="IPR025110">
    <property type="entry name" value="AMP-bd_C"/>
</dbReference>
<dbReference type="Proteomes" id="UP000634308">
    <property type="component" value="Unassembled WGS sequence"/>
</dbReference>
<dbReference type="InterPro" id="IPR020845">
    <property type="entry name" value="AMP-binding_CS"/>
</dbReference>
<keyword evidence="4" id="KW-0436">Ligase</keyword>
<evidence type="ECO:0000259" key="2">
    <source>
        <dbReference type="Pfam" id="PF00501"/>
    </source>
</evidence>
<feature type="region of interest" description="Disordered" evidence="1">
    <location>
        <begin position="1"/>
        <end position="21"/>
    </location>
</feature>
<dbReference type="RefSeq" id="WP_229777820.1">
    <property type="nucleotide sequence ID" value="NZ_BMQM01000012.1"/>
</dbReference>
<dbReference type="Pfam" id="PF00501">
    <property type="entry name" value="AMP-binding"/>
    <property type="match status" value="1"/>
</dbReference>
<reference evidence="5" key="1">
    <citation type="journal article" date="2019" name="Int. J. Syst. Evol. Microbiol.">
        <title>The Global Catalogue of Microorganisms (GCM) 10K type strain sequencing project: providing services to taxonomists for standard genome sequencing and annotation.</title>
        <authorList>
            <consortium name="The Broad Institute Genomics Platform"/>
            <consortium name="The Broad Institute Genome Sequencing Center for Infectious Disease"/>
            <person name="Wu L."/>
            <person name="Ma J."/>
        </authorList>
    </citation>
    <scope>NUCLEOTIDE SEQUENCE [LARGE SCALE GENOMIC DNA]</scope>
    <source>
        <strain evidence="5">JCM 31404</strain>
    </source>
</reference>
<dbReference type="InterPro" id="IPR000873">
    <property type="entry name" value="AMP-dep_synth/lig_dom"/>
</dbReference>
<dbReference type="PROSITE" id="PS00455">
    <property type="entry name" value="AMP_BINDING"/>
    <property type="match status" value="1"/>
</dbReference>
<evidence type="ECO:0000313" key="4">
    <source>
        <dbReference type="EMBL" id="GGR58952.1"/>
    </source>
</evidence>
<dbReference type="InterPro" id="IPR045851">
    <property type="entry name" value="AMP-bd_C_sf"/>
</dbReference>
<dbReference type="PANTHER" id="PTHR43767">
    <property type="entry name" value="LONG-CHAIN-FATTY-ACID--COA LIGASE"/>
    <property type="match status" value="1"/>
</dbReference>
<evidence type="ECO:0000256" key="1">
    <source>
        <dbReference type="SAM" id="MobiDB-lite"/>
    </source>
</evidence>
<sequence length="573" mass="60906">MKASLPPQHGPHDGPDEFTPWPEALARTYREAGYWQGEPFGAWLSGLARRYADRPALLTPDGPVTYRELDRRATVQAAALAARGLRGGDRVTLHLPNTPAFFEVLLGLLRLGVRPILALPAHREHELGYFCAHAGAAALVTAADPERLALAARVQASLERPLPVIALGENPGTWEGEAVSFLPPAATAPTPDFTPPRVDPGGVALYQLSGGSTGTPKLIGRTHDDYLYSIRASADLCELGADTVYLAALPLAHNFPLTSPGTLGALHAGGRVVVAPDAAPGTAFPLIAAHGVTHTALVPALLQVWLRALEGGPHTPFPSLRCVQVGGAPLSPDVARQVRPRLGAALQQVFGMAEGLVNYVRPGAPDDEALGTQGRPISPHDEVRIVDDHDRPVPDGTPGHLLTRGPYTIRGYFRAPDHNARAFTPDGFYRTGDLVTRTPGGALVVTGRHKDQINRAGEKIAAEEIEHALLRHPLVQAAAVVGTPDPWLGERSVAFVQVAFVEATPGAPDLALTLKRHLRDLGLATFKIPDRIEPLPALPRTPLGKTDKPALRALAAQPVAQSTPSTRTSRSRP</sequence>
<dbReference type="GO" id="GO:0016874">
    <property type="term" value="F:ligase activity"/>
    <property type="evidence" value="ECO:0007669"/>
    <property type="project" value="UniProtKB-KW"/>
</dbReference>
<evidence type="ECO:0000259" key="3">
    <source>
        <dbReference type="Pfam" id="PF13193"/>
    </source>
</evidence>
<feature type="domain" description="AMP-binding enzyme C-terminal" evidence="3">
    <location>
        <begin position="464"/>
        <end position="545"/>
    </location>
</feature>
<dbReference type="PANTHER" id="PTHR43767:SF1">
    <property type="entry name" value="NONRIBOSOMAL PEPTIDE SYNTHASE PES1 (EUROFUNG)-RELATED"/>
    <property type="match status" value="1"/>
</dbReference>
<feature type="domain" description="AMP-dependent synthetase/ligase" evidence="2">
    <location>
        <begin position="48"/>
        <end position="413"/>
    </location>
</feature>
<dbReference type="InterPro" id="IPR050237">
    <property type="entry name" value="ATP-dep_AMP-bd_enzyme"/>
</dbReference>
<dbReference type="Gene3D" id="3.30.300.30">
    <property type="match status" value="1"/>
</dbReference>
<dbReference type="SUPFAM" id="SSF56801">
    <property type="entry name" value="Acetyl-CoA synthetase-like"/>
    <property type="match status" value="1"/>
</dbReference>
<dbReference type="Gene3D" id="3.40.50.12780">
    <property type="entry name" value="N-terminal domain of ligase-like"/>
    <property type="match status" value="1"/>
</dbReference>
<dbReference type="InterPro" id="IPR042099">
    <property type="entry name" value="ANL_N_sf"/>
</dbReference>